<evidence type="ECO:0000256" key="1">
    <source>
        <dbReference type="ARBA" id="ARBA00023125"/>
    </source>
</evidence>
<name>A0ABP9H9X9_9ACTN</name>
<evidence type="ECO:0000313" key="3">
    <source>
        <dbReference type="EMBL" id="GAA4965116.1"/>
    </source>
</evidence>
<comment type="caution">
    <text evidence="3">The sequence shown here is derived from an EMBL/GenBank/DDBJ whole genome shotgun (WGS) entry which is preliminary data.</text>
</comment>
<evidence type="ECO:0000259" key="2">
    <source>
        <dbReference type="Pfam" id="PF00440"/>
    </source>
</evidence>
<reference evidence="4" key="1">
    <citation type="journal article" date="2019" name="Int. J. Syst. Evol. Microbiol.">
        <title>The Global Catalogue of Microorganisms (GCM) 10K type strain sequencing project: providing services to taxonomists for standard genome sequencing and annotation.</title>
        <authorList>
            <consortium name="The Broad Institute Genomics Platform"/>
            <consortium name="The Broad Institute Genome Sequencing Center for Infectious Disease"/>
            <person name="Wu L."/>
            <person name="Ma J."/>
        </authorList>
    </citation>
    <scope>NUCLEOTIDE SEQUENCE [LARGE SCALE GENOMIC DNA]</scope>
    <source>
        <strain evidence="4">JCM 17986</strain>
    </source>
</reference>
<feature type="domain" description="HTH tetR-type" evidence="2">
    <location>
        <begin position="15"/>
        <end position="61"/>
    </location>
</feature>
<gene>
    <name evidence="3" type="ORF">GCM10023205_31700</name>
</gene>
<evidence type="ECO:0000313" key="4">
    <source>
        <dbReference type="Proteomes" id="UP001500466"/>
    </source>
</evidence>
<dbReference type="InterPro" id="IPR001647">
    <property type="entry name" value="HTH_TetR"/>
</dbReference>
<sequence>MLGMESPSATRLSLMTTAERLFAERGINAVSAREIAAEAGQRNTNAVKYHFGSAQALVDAVFRFRMEPLNARRIELIARSDADGRTDDPYALAEAFATPLAELLGDLTSGPAGGSWYLRFCVQAAYTVHPDVATPGPGDLGRTPWTTGLKELNDRALALGRATLPDALAWRRWTHFTGFATHALADREQQLTGATPPPDDAALYLADLIDAGAALLTAPARPSTLALTPPEESP</sequence>
<dbReference type="Pfam" id="PF00440">
    <property type="entry name" value="TetR_N"/>
    <property type="match status" value="1"/>
</dbReference>
<dbReference type="Proteomes" id="UP001500466">
    <property type="component" value="Unassembled WGS sequence"/>
</dbReference>
<dbReference type="InterPro" id="IPR009057">
    <property type="entry name" value="Homeodomain-like_sf"/>
</dbReference>
<organism evidence="3 4">
    <name type="scientific">Yinghuangia aomiensis</name>
    <dbReference type="NCBI Taxonomy" id="676205"/>
    <lineage>
        <taxon>Bacteria</taxon>
        <taxon>Bacillati</taxon>
        <taxon>Actinomycetota</taxon>
        <taxon>Actinomycetes</taxon>
        <taxon>Kitasatosporales</taxon>
        <taxon>Streptomycetaceae</taxon>
        <taxon>Yinghuangia</taxon>
    </lineage>
</organism>
<keyword evidence="1" id="KW-0238">DNA-binding</keyword>
<protein>
    <submittedName>
        <fullName evidence="3">TetR/AcrR family transcriptional regulator</fullName>
    </submittedName>
</protein>
<dbReference type="EMBL" id="BAABHS010000010">
    <property type="protein sequence ID" value="GAA4965116.1"/>
    <property type="molecule type" value="Genomic_DNA"/>
</dbReference>
<keyword evidence="4" id="KW-1185">Reference proteome</keyword>
<dbReference type="Gene3D" id="1.10.357.10">
    <property type="entry name" value="Tetracycline Repressor, domain 2"/>
    <property type="match status" value="1"/>
</dbReference>
<proteinExistence type="predicted"/>
<accession>A0ABP9H9X9</accession>
<dbReference type="SUPFAM" id="SSF46689">
    <property type="entry name" value="Homeodomain-like"/>
    <property type="match status" value="1"/>
</dbReference>